<organism evidence="1 2">
    <name type="scientific">Gossypium darwinii</name>
    <name type="common">Darwin's cotton</name>
    <name type="synonym">Gossypium barbadense var. darwinii</name>
    <dbReference type="NCBI Taxonomy" id="34276"/>
    <lineage>
        <taxon>Eukaryota</taxon>
        <taxon>Viridiplantae</taxon>
        <taxon>Streptophyta</taxon>
        <taxon>Embryophyta</taxon>
        <taxon>Tracheophyta</taxon>
        <taxon>Spermatophyta</taxon>
        <taxon>Magnoliopsida</taxon>
        <taxon>eudicotyledons</taxon>
        <taxon>Gunneridae</taxon>
        <taxon>Pentapetalae</taxon>
        <taxon>rosids</taxon>
        <taxon>malvids</taxon>
        <taxon>Malvales</taxon>
        <taxon>Malvaceae</taxon>
        <taxon>Malvoideae</taxon>
        <taxon>Gossypium</taxon>
    </lineage>
</organism>
<accession>A0A5D2HA06</accession>
<evidence type="ECO:0000313" key="1">
    <source>
        <dbReference type="EMBL" id="TYH27125.1"/>
    </source>
</evidence>
<dbReference type="AlphaFoldDB" id="A0A5D2HA06"/>
<gene>
    <name evidence="1" type="ORF">ES288_A02G044300v1</name>
</gene>
<name>A0A5D2HA06_GOSDA</name>
<sequence>MEGPGAYLPIFSSFPLLGFQSLACAEIKRSKIGFQSFSARAKELAHPSSCSVVRTPMMAAGKKSMVLLSVCSCPCYCSITVSASVMAATFVSFLLSLQALKKVMGWSRGVKPRDEARVVRPRRSSGNS</sequence>
<keyword evidence="2" id="KW-1185">Reference proteome</keyword>
<protein>
    <submittedName>
        <fullName evidence="1">Uncharacterized protein</fullName>
    </submittedName>
</protein>
<proteinExistence type="predicted"/>
<evidence type="ECO:0000313" key="2">
    <source>
        <dbReference type="Proteomes" id="UP000323506"/>
    </source>
</evidence>
<dbReference type="Proteomes" id="UP000323506">
    <property type="component" value="Chromosome A02"/>
</dbReference>
<dbReference type="EMBL" id="CM017689">
    <property type="protein sequence ID" value="TYH27125.1"/>
    <property type="molecule type" value="Genomic_DNA"/>
</dbReference>
<reference evidence="1 2" key="1">
    <citation type="submission" date="2019-06" db="EMBL/GenBank/DDBJ databases">
        <title>WGS assembly of Gossypium darwinii.</title>
        <authorList>
            <person name="Chen Z.J."/>
            <person name="Sreedasyam A."/>
            <person name="Ando A."/>
            <person name="Song Q."/>
            <person name="De L."/>
            <person name="Hulse-Kemp A."/>
            <person name="Ding M."/>
            <person name="Ye W."/>
            <person name="Kirkbride R."/>
            <person name="Jenkins J."/>
            <person name="Plott C."/>
            <person name="Lovell J."/>
            <person name="Lin Y.-M."/>
            <person name="Vaughn R."/>
            <person name="Liu B."/>
            <person name="Li W."/>
            <person name="Simpson S."/>
            <person name="Scheffler B."/>
            <person name="Saski C."/>
            <person name="Grover C."/>
            <person name="Hu G."/>
            <person name="Conover J."/>
            <person name="Carlson J."/>
            <person name="Shu S."/>
            <person name="Boston L."/>
            <person name="Williams M."/>
            <person name="Peterson D."/>
            <person name="Mcgee K."/>
            <person name="Jones D."/>
            <person name="Wendel J."/>
            <person name="Stelly D."/>
            <person name="Grimwood J."/>
            <person name="Schmutz J."/>
        </authorList>
    </citation>
    <scope>NUCLEOTIDE SEQUENCE [LARGE SCALE GENOMIC DNA]</scope>
    <source>
        <strain evidence="1">1808015.09</strain>
    </source>
</reference>